<reference evidence="1" key="1">
    <citation type="submission" date="2020-08" db="EMBL/GenBank/DDBJ databases">
        <title>Whole genome shotgun sequence of Polymorphospora rubra NBRC 101157.</title>
        <authorList>
            <person name="Komaki H."/>
            <person name="Tamura T."/>
        </authorList>
    </citation>
    <scope>NUCLEOTIDE SEQUENCE</scope>
    <source>
        <strain evidence="1">NBRC 101157</strain>
    </source>
</reference>
<dbReference type="AlphaFoldDB" id="A0A810MZ95"/>
<dbReference type="EMBL" id="AP023359">
    <property type="protein sequence ID" value="BCJ64893.1"/>
    <property type="molecule type" value="Genomic_DNA"/>
</dbReference>
<dbReference type="InterPro" id="IPR015943">
    <property type="entry name" value="WD40/YVTN_repeat-like_dom_sf"/>
</dbReference>
<keyword evidence="2" id="KW-1185">Reference proteome</keyword>
<accession>A0A810MZ95</accession>
<organism evidence="1 2">
    <name type="scientific">Polymorphospora rubra</name>
    <dbReference type="NCBI Taxonomy" id="338584"/>
    <lineage>
        <taxon>Bacteria</taxon>
        <taxon>Bacillati</taxon>
        <taxon>Actinomycetota</taxon>
        <taxon>Actinomycetes</taxon>
        <taxon>Micromonosporales</taxon>
        <taxon>Micromonosporaceae</taxon>
        <taxon>Polymorphospora</taxon>
    </lineage>
</organism>
<evidence type="ECO:0008006" key="3">
    <source>
        <dbReference type="Google" id="ProtNLM"/>
    </source>
</evidence>
<name>A0A810MZ95_9ACTN</name>
<dbReference type="KEGG" id="pry:Prubr_19140"/>
<gene>
    <name evidence="1" type="ORF">Prubr_19140</name>
</gene>
<evidence type="ECO:0000313" key="1">
    <source>
        <dbReference type="EMBL" id="BCJ64893.1"/>
    </source>
</evidence>
<sequence length="44" mass="4580">MIEVYDLPTPGSEPHGITLGPDGALWTALETDALARITTARTAG</sequence>
<evidence type="ECO:0000313" key="2">
    <source>
        <dbReference type="Proteomes" id="UP000680866"/>
    </source>
</evidence>
<proteinExistence type="predicted"/>
<protein>
    <recommendedName>
        <fullName evidence="3">Virginiamycin B lyase</fullName>
    </recommendedName>
</protein>
<dbReference type="Gene3D" id="2.130.10.10">
    <property type="entry name" value="YVTN repeat-like/Quinoprotein amine dehydrogenase"/>
    <property type="match status" value="1"/>
</dbReference>
<dbReference type="Proteomes" id="UP000680866">
    <property type="component" value="Chromosome"/>
</dbReference>